<accession>A0A2H0KF63</accession>
<keyword evidence="2 4" id="KW-0689">Ribosomal protein</keyword>
<gene>
    <name evidence="4" type="primary">rpmI</name>
    <name evidence="6" type="ORF">COV89_03455</name>
</gene>
<evidence type="ECO:0000256" key="5">
    <source>
        <dbReference type="RuleBase" id="RU000568"/>
    </source>
</evidence>
<dbReference type="GO" id="GO:0003735">
    <property type="term" value="F:structural constituent of ribosome"/>
    <property type="evidence" value="ECO:0007669"/>
    <property type="project" value="InterPro"/>
</dbReference>
<dbReference type="HAMAP" id="MF_00514">
    <property type="entry name" value="Ribosomal_bL35"/>
    <property type="match status" value="1"/>
</dbReference>
<proteinExistence type="inferred from homology"/>
<organism evidence="6 7">
    <name type="scientific">Candidatus Shapirobacteria bacterium CG11_big_fil_rev_8_21_14_0_20_40_12</name>
    <dbReference type="NCBI Taxonomy" id="1974889"/>
    <lineage>
        <taxon>Bacteria</taxon>
        <taxon>Candidatus Shapironibacteriota</taxon>
    </lineage>
</organism>
<dbReference type="AlphaFoldDB" id="A0A2H0KF63"/>
<comment type="caution">
    <text evidence="6">The sequence shown here is derived from an EMBL/GenBank/DDBJ whole genome shotgun (WGS) entry which is preliminary data.</text>
</comment>
<dbReference type="GO" id="GO:0006412">
    <property type="term" value="P:translation"/>
    <property type="evidence" value="ECO:0007669"/>
    <property type="project" value="UniProtKB-UniRule"/>
</dbReference>
<comment type="similarity">
    <text evidence="1 4 5">Belongs to the bacterial ribosomal protein bL35 family.</text>
</comment>
<evidence type="ECO:0000313" key="6">
    <source>
        <dbReference type="EMBL" id="PIQ69865.1"/>
    </source>
</evidence>
<sequence>MNKLKIRKSVSRRVKITASGKVLHASNFKRHLRKNKSAGQKRRLNGLKSFDNTRSNKIKKFLGAA</sequence>
<dbReference type="GO" id="GO:0005840">
    <property type="term" value="C:ribosome"/>
    <property type="evidence" value="ECO:0007669"/>
    <property type="project" value="UniProtKB-KW"/>
</dbReference>
<evidence type="ECO:0000313" key="7">
    <source>
        <dbReference type="Proteomes" id="UP000231371"/>
    </source>
</evidence>
<dbReference type="PRINTS" id="PR00064">
    <property type="entry name" value="RIBOSOMALL35"/>
</dbReference>
<dbReference type="InterPro" id="IPR037229">
    <property type="entry name" value="Ribosomal_bL35_sf"/>
</dbReference>
<dbReference type="EMBL" id="PCVI01000055">
    <property type="protein sequence ID" value="PIQ69865.1"/>
    <property type="molecule type" value="Genomic_DNA"/>
</dbReference>
<dbReference type="GO" id="GO:1990904">
    <property type="term" value="C:ribonucleoprotein complex"/>
    <property type="evidence" value="ECO:0007669"/>
    <property type="project" value="UniProtKB-KW"/>
</dbReference>
<evidence type="ECO:0000256" key="3">
    <source>
        <dbReference type="ARBA" id="ARBA00023274"/>
    </source>
</evidence>
<reference evidence="6 7" key="1">
    <citation type="submission" date="2017-09" db="EMBL/GenBank/DDBJ databases">
        <title>Depth-based differentiation of microbial function through sediment-hosted aquifers and enrichment of novel symbionts in the deep terrestrial subsurface.</title>
        <authorList>
            <person name="Probst A.J."/>
            <person name="Ladd B."/>
            <person name="Jarett J.K."/>
            <person name="Geller-Mcgrath D.E."/>
            <person name="Sieber C.M."/>
            <person name="Emerson J.B."/>
            <person name="Anantharaman K."/>
            <person name="Thomas B.C."/>
            <person name="Malmstrom R."/>
            <person name="Stieglmeier M."/>
            <person name="Klingl A."/>
            <person name="Woyke T."/>
            <person name="Ryan C.M."/>
            <person name="Banfield J.F."/>
        </authorList>
    </citation>
    <scope>NUCLEOTIDE SEQUENCE [LARGE SCALE GENOMIC DNA]</scope>
    <source>
        <strain evidence="6">CG11_big_fil_rev_8_21_14_0_20_40_12</strain>
    </source>
</reference>
<evidence type="ECO:0000256" key="4">
    <source>
        <dbReference type="HAMAP-Rule" id="MF_00514"/>
    </source>
</evidence>
<name>A0A2H0KF63_9BACT</name>
<dbReference type="SUPFAM" id="SSF143034">
    <property type="entry name" value="L35p-like"/>
    <property type="match status" value="1"/>
</dbReference>
<evidence type="ECO:0000256" key="2">
    <source>
        <dbReference type="ARBA" id="ARBA00022980"/>
    </source>
</evidence>
<evidence type="ECO:0000256" key="1">
    <source>
        <dbReference type="ARBA" id="ARBA00006598"/>
    </source>
</evidence>
<protein>
    <recommendedName>
        <fullName evidence="4">Large ribosomal subunit protein bL35</fullName>
    </recommendedName>
</protein>
<dbReference type="InterPro" id="IPR021137">
    <property type="entry name" value="Ribosomal_bL35-like"/>
</dbReference>
<dbReference type="Pfam" id="PF01632">
    <property type="entry name" value="Ribosomal_L35p"/>
    <property type="match status" value="1"/>
</dbReference>
<dbReference type="Gene3D" id="4.10.410.60">
    <property type="match status" value="1"/>
</dbReference>
<dbReference type="InterPro" id="IPR001706">
    <property type="entry name" value="Ribosomal_bL35"/>
</dbReference>
<dbReference type="Proteomes" id="UP000231371">
    <property type="component" value="Unassembled WGS sequence"/>
</dbReference>
<keyword evidence="3 4" id="KW-0687">Ribonucleoprotein</keyword>